<keyword evidence="2" id="KW-1003">Cell membrane</keyword>
<dbReference type="EMBL" id="FOVR01000003">
    <property type="protein sequence ID" value="SFO14428.1"/>
    <property type="molecule type" value="Genomic_DNA"/>
</dbReference>
<protein>
    <submittedName>
        <fullName evidence="12">Methyl-accepting chemotaxis protein</fullName>
    </submittedName>
</protein>
<dbReference type="InterPro" id="IPR004089">
    <property type="entry name" value="MCPsignal_dom"/>
</dbReference>
<evidence type="ECO:0000256" key="2">
    <source>
        <dbReference type="ARBA" id="ARBA00022475"/>
    </source>
</evidence>
<feature type="domain" description="HAMP" evidence="11">
    <location>
        <begin position="220"/>
        <end position="273"/>
    </location>
</feature>
<evidence type="ECO:0000256" key="8">
    <source>
        <dbReference type="PROSITE-ProRule" id="PRU00284"/>
    </source>
</evidence>
<keyword evidence="6 8" id="KW-0807">Transducer</keyword>
<evidence type="ECO:0000313" key="13">
    <source>
        <dbReference type="Proteomes" id="UP000199236"/>
    </source>
</evidence>
<evidence type="ECO:0000256" key="5">
    <source>
        <dbReference type="ARBA" id="ARBA00023136"/>
    </source>
</evidence>
<dbReference type="STRING" id="655353.SAMN04488056_103324"/>
<dbReference type="GO" id="GO:0006935">
    <property type="term" value="P:chemotaxis"/>
    <property type="evidence" value="ECO:0007669"/>
    <property type="project" value="InterPro"/>
</dbReference>
<dbReference type="Gene3D" id="1.10.287.950">
    <property type="entry name" value="Methyl-accepting chemotaxis protein"/>
    <property type="match status" value="1"/>
</dbReference>
<dbReference type="PANTHER" id="PTHR32089:SF112">
    <property type="entry name" value="LYSOZYME-LIKE PROTEIN-RELATED"/>
    <property type="match status" value="1"/>
</dbReference>
<comment type="similarity">
    <text evidence="7">Belongs to the methyl-accepting chemotaxis (MCP) protein family.</text>
</comment>
<keyword evidence="5 9" id="KW-0472">Membrane</keyword>
<name>A0A1I5ESE5_9HYPH</name>
<evidence type="ECO:0000256" key="4">
    <source>
        <dbReference type="ARBA" id="ARBA00022989"/>
    </source>
</evidence>
<dbReference type="SMART" id="SM01049">
    <property type="entry name" value="Cache_2"/>
    <property type="match status" value="1"/>
</dbReference>
<dbReference type="PANTHER" id="PTHR32089">
    <property type="entry name" value="METHYL-ACCEPTING CHEMOTAXIS PROTEIN MCPB"/>
    <property type="match status" value="1"/>
</dbReference>
<keyword evidence="4 9" id="KW-1133">Transmembrane helix</keyword>
<dbReference type="SMART" id="SM00304">
    <property type="entry name" value="HAMP"/>
    <property type="match status" value="1"/>
</dbReference>
<keyword evidence="13" id="KW-1185">Reference proteome</keyword>
<dbReference type="AlphaFoldDB" id="A0A1I5ESE5"/>
<evidence type="ECO:0000256" key="9">
    <source>
        <dbReference type="SAM" id="Phobius"/>
    </source>
</evidence>
<dbReference type="InterPro" id="IPR003660">
    <property type="entry name" value="HAMP_dom"/>
</dbReference>
<accession>A0A1I5ESE5</accession>
<dbReference type="Gene3D" id="3.30.450.20">
    <property type="entry name" value="PAS domain"/>
    <property type="match status" value="1"/>
</dbReference>
<evidence type="ECO:0000256" key="3">
    <source>
        <dbReference type="ARBA" id="ARBA00022692"/>
    </source>
</evidence>
<dbReference type="InterPro" id="IPR033480">
    <property type="entry name" value="sCache_2"/>
</dbReference>
<dbReference type="GO" id="GO:0005886">
    <property type="term" value="C:plasma membrane"/>
    <property type="evidence" value="ECO:0007669"/>
    <property type="project" value="UniProtKB-SubCell"/>
</dbReference>
<feature type="domain" description="Methyl-accepting transducer" evidence="10">
    <location>
        <begin position="307"/>
        <end position="543"/>
    </location>
</feature>
<feature type="transmembrane region" description="Helical" evidence="9">
    <location>
        <begin position="200"/>
        <end position="222"/>
    </location>
</feature>
<dbReference type="PROSITE" id="PS50885">
    <property type="entry name" value="HAMP"/>
    <property type="match status" value="1"/>
</dbReference>
<dbReference type="PRINTS" id="PR00260">
    <property type="entry name" value="CHEMTRNSDUCR"/>
</dbReference>
<feature type="transmembrane region" description="Helical" evidence="9">
    <location>
        <begin position="20"/>
        <end position="41"/>
    </location>
</feature>
<keyword evidence="3 9" id="KW-0812">Transmembrane</keyword>
<dbReference type="Pfam" id="PF00015">
    <property type="entry name" value="MCPsignal"/>
    <property type="match status" value="1"/>
</dbReference>
<dbReference type="OrthoDB" id="8482111at2"/>
<evidence type="ECO:0000256" key="7">
    <source>
        <dbReference type="ARBA" id="ARBA00029447"/>
    </source>
</evidence>
<dbReference type="CDD" id="cd06225">
    <property type="entry name" value="HAMP"/>
    <property type="match status" value="1"/>
</dbReference>
<dbReference type="PROSITE" id="PS50111">
    <property type="entry name" value="CHEMOTAXIS_TRANSDUC_2"/>
    <property type="match status" value="1"/>
</dbReference>
<proteinExistence type="inferred from homology"/>
<dbReference type="SUPFAM" id="SSF58104">
    <property type="entry name" value="Methyl-accepting chemotaxis protein (MCP) signaling domain"/>
    <property type="match status" value="1"/>
</dbReference>
<dbReference type="Pfam" id="PF17200">
    <property type="entry name" value="sCache_2"/>
    <property type="match status" value="1"/>
</dbReference>
<evidence type="ECO:0000259" key="10">
    <source>
        <dbReference type="PROSITE" id="PS50111"/>
    </source>
</evidence>
<comment type="subcellular location">
    <subcellularLocation>
        <location evidence="1">Cell membrane</location>
        <topology evidence="1">Multi-pass membrane protein</topology>
    </subcellularLocation>
</comment>
<organism evidence="12 13">
    <name type="scientific">Cohaesibacter marisflavi</name>
    <dbReference type="NCBI Taxonomy" id="655353"/>
    <lineage>
        <taxon>Bacteria</taxon>
        <taxon>Pseudomonadati</taxon>
        <taxon>Pseudomonadota</taxon>
        <taxon>Alphaproteobacteria</taxon>
        <taxon>Hyphomicrobiales</taxon>
        <taxon>Cohaesibacteraceae</taxon>
    </lineage>
</organism>
<dbReference type="Pfam" id="PF00672">
    <property type="entry name" value="HAMP"/>
    <property type="match status" value="1"/>
</dbReference>
<dbReference type="Proteomes" id="UP000199236">
    <property type="component" value="Unassembled WGS sequence"/>
</dbReference>
<dbReference type="GO" id="GO:0007165">
    <property type="term" value="P:signal transduction"/>
    <property type="evidence" value="ECO:0007669"/>
    <property type="project" value="UniProtKB-KW"/>
</dbReference>
<evidence type="ECO:0000256" key="6">
    <source>
        <dbReference type="ARBA" id="ARBA00023224"/>
    </source>
</evidence>
<dbReference type="RefSeq" id="WP_090071020.1">
    <property type="nucleotide sequence ID" value="NZ_FOVR01000003.1"/>
</dbReference>
<dbReference type="SMART" id="SM00283">
    <property type="entry name" value="MA"/>
    <property type="match status" value="1"/>
</dbReference>
<reference evidence="12 13" key="1">
    <citation type="submission" date="2016-10" db="EMBL/GenBank/DDBJ databases">
        <authorList>
            <person name="de Groot N.N."/>
        </authorList>
    </citation>
    <scope>NUCLEOTIDE SEQUENCE [LARGE SCALE GENOMIC DNA]</scope>
    <source>
        <strain evidence="12 13">CGMCC 1.9157</strain>
    </source>
</reference>
<dbReference type="Gene3D" id="6.10.340.10">
    <property type="match status" value="1"/>
</dbReference>
<sequence length="584" mass="62926">MFSPFYALLPHWARGLTAKIYSIVFLAILGIGAITLQASIVSKHDLEKSKATELQHLVQSALTTIAALHEDAKSGAISEEKAQEVAKALLSKLRYDGSNYFWINDMNHRMLMHGTDPSTVGKNYSEAKDPNGLLYFQEFVKVGRQAGGGVVAYSWPHPGSTEPSPKMSYVQAYQPWGWIVGTGTYIDDLEATFWDNLTSLLTSSAFIFLVIVASSALLATSLTRPIRKLVHSMLKLAEGDLNVEVAETHRQDEIGNMNRAMLVFRDNARERKELERQQALKEAEAEAERCQMVRELADSFDQQVGSIITQVQQAAGQLGTESEGLANRSVENNERLHSVQSSMEEASNNVETVASASEEMTVSICEISSQVSESGKVSQHAVDEVKRASDVISTLSNASTAIGRIVGLIQDIAAQTNLLALNATIEAARAGEAGRGFAVVAAEVKDLAAQTGKATEEISGQISSIQNSIGDAVDAVGEVENIIHQMTAISGTIAAAVEQQGVAAGEISENIAQAASGTRDIANNTNVMSDLVNSNSKSAETMSHNTNGLRQQIETLSSQVENFLNTIREQSNSKHKSIEDSQAS</sequence>
<dbReference type="InterPro" id="IPR004090">
    <property type="entry name" value="Chemotax_Me-accpt_rcpt"/>
</dbReference>
<dbReference type="GO" id="GO:0004888">
    <property type="term" value="F:transmembrane signaling receptor activity"/>
    <property type="evidence" value="ECO:0007669"/>
    <property type="project" value="InterPro"/>
</dbReference>
<evidence type="ECO:0000256" key="1">
    <source>
        <dbReference type="ARBA" id="ARBA00004651"/>
    </source>
</evidence>
<evidence type="ECO:0000259" key="11">
    <source>
        <dbReference type="PROSITE" id="PS50885"/>
    </source>
</evidence>
<gene>
    <name evidence="12" type="ORF">SAMN04488056_103324</name>
</gene>
<evidence type="ECO:0000313" key="12">
    <source>
        <dbReference type="EMBL" id="SFO14428.1"/>
    </source>
</evidence>